<dbReference type="Pfam" id="PF01479">
    <property type="entry name" value="S4"/>
    <property type="match status" value="1"/>
</dbReference>
<dbReference type="InterPro" id="IPR036986">
    <property type="entry name" value="S4_RNA-bd_sf"/>
</dbReference>
<protein>
    <submittedName>
        <fullName evidence="3">S4 domain-containing protein</fullName>
    </submittedName>
</protein>
<evidence type="ECO:0000313" key="4">
    <source>
        <dbReference type="Proteomes" id="UP001596977"/>
    </source>
</evidence>
<evidence type="ECO:0000259" key="2">
    <source>
        <dbReference type="SMART" id="SM00363"/>
    </source>
</evidence>
<accession>A0ABW3H0G7</accession>
<dbReference type="PROSITE" id="PS50889">
    <property type="entry name" value="S4"/>
    <property type="match status" value="1"/>
</dbReference>
<evidence type="ECO:0000256" key="1">
    <source>
        <dbReference type="PROSITE-ProRule" id="PRU00182"/>
    </source>
</evidence>
<dbReference type="RefSeq" id="WP_264943037.1">
    <property type="nucleotide sequence ID" value="NZ_JAPDRA010000001.1"/>
</dbReference>
<proteinExistence type="predicted"/>
<gene>
    <name evidence="3" type="ORF">ACFQ1E_01185</name>
</gene>
<sequence>MRLDRFLWFARLTRTRGHAQALAEAGHLRIDGRRIDRAHAPVRIGSVIAFADHRGQVRVVRVERLPPRRGPPAEGRACYADLRAAEPLKIENGSQNEPFD</sequence>
<dbReference type="Gene3D" id="3.10.290.10">
    <property type="entry name" value="RNA-binding S4 domain"/>
    <property type="match status" value="1"/>
</dbReference>
<dbReference type="EMBL" id="JBHTJG010000001">
    <property type="protein sequence ID" value="MFD0944945.1"/>
    <property type="molecule type" value="Genomic_DNA"/>
</dbReference>
<reference evidence="4" key="1">
    <citation type="journal article" date="2019" name="Int. J. Syst. Evol. Microbiol.">
        <title>The Global Catalogue of Microorganisms (GCM) 10K type strain sequencing project: providing services to taxonomists for standard genome sequencing and annotation.</title>
        <authorList>
            <consortium name="The Broad Institute Genomics Platform"/>
            <consortium name="The Broad Institute Genome Sequencing Center for Infectious Disease"/>
            <person name="Wu L."/>
            <person name="Ma J."/>
        </authorList>
    </citation>
    <scope>NUCLEOTIDE SEQUENCE [LARGE SCALE GENOMIC DNA]</scope>
    <source>
        <strain evidence="4">CCUG 62982</strain>
    </source>
</reference>
<dbReference type="InterPro" id="IPR002942">
    <property type="entry name" value="S4_RNA-bd"/>
</dbReference>
<dbReference type="Proteomes" id="UP001596977">
    <property type="component" value="Unassembled WGS sequence"/>
</dbReference>
<organism evidence="3 4">
    <name type="scientific">Sphingomonas canadensis</name>
    <dbReference type="NCBI Taxonomy" id="1219257"/>
    <lineage>
        <taxon>Bacteria</taxon>
        <taxon>Pseudomonadati</taxon>
        <taxon>Pseudomonadota</taxon>
        <taxon>Alphaproteobacteria</taxon>
        <taxon>Sphingomonadales</taxon>
        <taxon>Sphingomonadaceae</taxon>
        <taxon>Sphingomonas</taxon>
    </lineage>
</organism>
<comment type="caution">
    <text evidence="3">The sequence shown here is derived from an EMBL/GenBank/DDBJ whole genome shotgun (WGS) entry which is preliminary data.</text>
</comment>
<dbReference type="SMART" id="SM00363">
    <property type="entry name" value="S4"/>
    <property type="match status" value="1"/>
</dbReference>
<keyword evidence="1" id="KW-0694">RNA-binding</keyword>
<name>A0ABW3H0G7_9SPHN</name>
<keyword evidence="4" id="KW-1185">Reference proteome</keyword>
<dbReference type="SUPFAM" id="SSF55174">
    <property type="entry name" value="Alpha-L RNA-binding motif"/>
    <property type="match status" value="1"/>
</dbReference>
<evidence type="ECO:0000313" key="3">
    <source>
        <dbReference type="EMBL" id="MFD0944945.1"/>
    </source>
</evidence>
<dbReference type="CDD" id="cd00165">
    <property type="entry name" value="S4"/>
    <property type="match status" value="1"/>
</dbReference>
<feature type="domain" description="RNA-binding S4" evidence="2">
    <location>
        <begin position="1"/>
        <end position="65"/>
    </location>
</feature>